<dbReference type="InterPro" id="IPR008928">
    <property type="entry name" value="6-hairpin_glycosidase_sf"/>
</dbReference>
<accession>A0ABV7YDM8</accession>
<protein>
    <recommendedName>
        <fullName evidence="2">alpha-L-rhamnosidase</fullName>
        <ecNumber evidence="2">3.2.1.40</ecNumber>
    </recommendedName>
</protein>
<sequence length="869" mass="95674">MAISSVRPTRLRVEYADQPLGLDEPHPRFSWLLEADGGQSDAQPLAQSAYQVVVGTETADGEIWDSGRVDSTANGQVEFAGAALHSSTIHYWAVRVWDRAGNASEWSQPSTFETGLLEVEDWVAASWISAPSSAFDGIPPAPLLRRDFELSRTDVVRARLYLCGLGYGVGYLDGERIGTRVLDPASTNYAETVLYSTYDVSEHLATGGRHVLGVELGRGRYGEPAGSVWWWERSPWWDHSKLLALLVVWYADGTVQRIGTDPSWRTIDGPTRYDSLYSGERYDARLARPGWTSPGYDDAEWGNAVQATPPAGQLRSQQLEPIAIVQELEPVALTEPTPGTFVYDLGQQVAGWARLTLNGPAGTEVEVRYTERVDAEGLVALEQHFVPDGIQTDVYVLRGEGPETYEPEFSYKGFQYVQVTGHPSRPELSDLRAFAVHSDVASVGEFECDDDDVNRLHAGTRWAVLNNLHGIPTDTPVFEKNGWTGDAHLTANVAALNFHMPRFYTKWLDDWVDAQLPSGELPPIVPTSGWGYHGTPSGIVGPIPAWDAAYFEIPWVMYQHYGDTRILARHYDNQRRYLDFLLADFVTDGVATVGLGDYLPPGGGGVPPEGPTVYETAYTYRIVDLLRQIAEVLGRPEDLPAYGEIAATVRAGFQREFFDGASGTFRGEVELPYRQSPNVVALAFELVPEGERQRVLDNLVADIHARDDHLDTGVIGTKFLFPVLTRAGQVDLAFKVAMQRTYPGYGYWLSLGSTALYEMWQAESRSLNHHFYGTVDQWFIEDLAGLAPAAPGWSEVRVRPVPPATLGRARASVETVRGRVATSWHRVGSGYEVAVDLPVGVVGHVHVPQSDGTHAVQVCGPGSSVFRSG</sequence>
<dbReference type="RefSeq" id="WP_205122731.1">
    <property type="nucleotide sequence ID" value="NZ_JAFBCM010000001.1"/>
</dbReference>
<organism evidence="8 9">
    <name type="scientific">Tenggerimyces flavus</name>
    <dbReference type="NCBI Taxonomy" id="1708749"/>
    <lineage>
        <taxon>Bacteria</taxon>
        <taxon>Bacillati</taxon>
        <taxon>Actinomycetota</taxon>
        <taxon>Actinomycetes</taxon>
        <taxon>Propionibacteriales</taxon>
        <taxon>Nocardioidaceae</taxon>
        <taxon>Tenggerimyces</taxon>
    </lineage>
</organism>
<keyword evidence="3 8" id="KW-0378">Hydrolase</keyword>
<dbReference type="Gene3D" id="2.60.40.10">
    <property type="entry name" value="Immunoglobulins"/>
    <property type="match status" value="1"/>
</dbReference>
<dbReference type="PANTHER" id="PTHR33307">
    <property type="entry name" value="ALPHA-RHAMNOSIDASE (EUROFUNG)"/>
    <property type="match status" value="1"/>
</dbReference>
<dbReference type="Pfam" id="PF17389">
    <property type="entry name" value="Bac_rhamnosid6H"/>
    <property type="match status" value="1"/>
</dbReference>
<evidence type="ECO:0000256" key="3">
    <source>
        <dbReference type="ARBA" id="ARBA00022801"/>
    </source>
</evidence>
<evidence type="ECO:0000259" key="7">
    <source>
        <dbReference type="Pfam" id="PF17390"/>
    </source>
</evidence>
<dbReference type="Gene3D" id="2.60.120.260">
    <property type="entry name" value="Galactose-binding domain-like"/>
    <property type="match status" value="2"/>
</dbReference>
<dbReference type="PIRSF" id="PIRSF010631">
    <property type="entry name" value="A-rhamnsds"/>
    <property type="match status" value="1"/>
</dbReference>
<feature type="domain" description="Alpha-L-rhamnosidase six-hairpin glycosidase" evidence="6">
    <location>
        <begin position="443"/>
        <end position="781"/>
    </location>
</feature>
<evidence type="ECO:0000313" key="9">
    <source>
        <dbReference type="Proteomes" id="UP001595699"/>
    </source>
</evidence>
<evidence type="ECO:0000313" key="8">
    <source>
        <dbReference type="EMBL" id="MFC3762732.1"/>
    </source>
</evidence>
<dbReference type="InterPro" id="IPR035398">
    <property type="entry name" value="Bac_rhamnosid_C"/>
</dbReference>
<dbReference type="SUPFAM" id="SSF48208">
    <property type="entry name" value="Six-hairpin glycosidases"/>
    <property type="match status" value="1"/>
</dbReference>
<dbReference type="EC" id="3.2.1.40" evidence="2"/>
<dbReference type="Pfam" id="PF05592">
    <property type="entry name" value="Bac_rhamnosid"/>
    <property type="match status" value="1"/>
</dbReference>
<dbReference type="InterPro" id="IPR013737">
    <property type="entry name" value="Bac_rhamnosid_N"/>
</dbReference>
<dbReference type="Gene3D" id="1.50.10.10">
    <property type="match status" value="1"/>
</dbReference>
<gene>
    <name evidence="8" type="ORF">ACFOUW_17955</name>
</gene>
<dbReference type="InterPro" id="IPR013783">
    <property type="entry name" value="Ig-like_fold"/>
</dbReference>
<feature type="domain" description="Alpha-L-rhamnosidase C-terminal" evidence="7">
    <location>
        <begin position="785"/>
        <end position="857"/>
    </location>
</feature>
<name>A0ABV7YDM8_9ACTN</name>
<comment type="catalytic activity">
    <reaction evidence="1">
        <text>Hydrolysis of terminal non-reducing alpha-L-rhamnose residues in alpha-L-rhamnosides.</text>
        <dbReference type="EC" id="3.2.1.40"/>
    </reaction>
</comment>
<dbReference type="Proteomes" id="UP001595699">
    <property type="component" value="Unassembled WGS sequence"/>
</dbReference>
<feature type="domain" description="Bacterial alpha-L-rhamnosidase N-terminal" evidence="5">
    <location>
        <begin position="154"/>
        <end position="326"/>
    </location>
</feature>
<evidence type="ECO:0000259" key="6">
    <source>
        <dbReference type="Pfam" id="PF17389"/>
    </source>
</evidence>
<dbReference type="Pfam" id="PF17390">
    <property type="entry name" value="Bac_rhamnosid_C"/>
    <property type="match status" value="1"/>
</dbReference>
<dbReference type="InterPro" id="IPR016007">
    <property type="entry name" value="Alpha_rhamnosid"/>
</dbReference>
<evidence type="ECO:0000259" key="5">
    <source>
        <dbReference type="Pfam" id="PF08531"/>
    </source>
</evidence>
<dbReference type="Pfam" id="PF08531">
    <property type="entry name" value="Bac_rhamnosid_N"/>
    <property type="match status" value="1"/>
</dbReference>
<reference evidence="9" key="1">
    <citation type="journal article" date="2019" name="Int. J. Syst. Evol. Microbiol.">
        <title>The Global Catalogue of Microorganisms (GCM) 10K type strain sequencing project: providing services to taxonomists for standard genome sequencing and annotation.</title>
        <authorList>
            <consortium name="The Broad Institute Genomics Platform"/>
            <consortium name="The Broad Institute Genome Sequencing Center for Infectious Disease"/>
            <person name="Wu L."/>
            <person name="Ma J."/>
        </authorList>
    </citation>
    <scope>NUCLEOTIDE SEQUENCE [LARGE SCALE GENOMIC DNA]</scope>
    <source>
        <strain evidence="9">CGMCC 4.7241</strain>
    </source>
</reference>
<dbReference type="PANTHER" id="PTHR33307:SF6">
    <property type="entry name" value="ALPHA-RHAMNOSIDASE (EUROFUNG)-RELATED"/>
    <property type="match status" value="1"/>
</dbReference>
<dbReference type="GO" id="GO:0016787">
    <property type="term" value="F:hydrolase activity"/>
    <property type="evidence" value="ECO:0007669"/>
    <property type="project" value="UniProtKB-KW"/>
</dbReference>
<dbReference type="Gene3D" id="2.60.420.10">
    <property type="entry name" value="Maltose phosphorylase, domain 3"/>
    <property type="match status" value="1"/>
</dbReference>
<evidence type="ECO:0000256" key="2">
    <source>
        <dbReference type="ARBA" id="ARBA00012652"/>
    </source>
</evidence>
<feature type="domain" description="Alpha-L-rhamnosidase concanavalin-like" evidence="4">
    <location>
        <begin position="337"/>
        <end position="437"/>
    </location>
</feature>
<dbReference type="InterPro" id="IPR012341">
    <property type="entry name" value="6hp_glycosidase-like_sf"/>
</dbReference>
<proteinExistence type="predicted"/>
<evidence type="ECO:0000259" key="4">
    <source>
        <dbReference type="Pfam" id="PF05592"/>
    </source>
</evidence>
<dbReference type="InterPro" id="IPR008902">
    <property type="entry name" value="Rhamnosid_concanavalin"/>
</dbReference>
<keyword evidence="9" id="KW-1185">Reference proteome</keyword>
<evidence type="ECO:0000256" key="1">
    <source>
        <dbReference type="ARBA" id="ARBA00001445"/>
    </source>
</evidence>
<dbReference type="EMBL" id="JBHRZH010000016">
    <property type="protein sequence ID" value="MFC3762732.1"/>
    <property type="molecule type" value="Genomic_DNA"/>
</dbReference>
<comment type="caution">
    <text evidence="8">The sequence shown here is derived from an EMBL/GenBank/DDBJ whole genome shotgun (WGS) entry which is preliminary data.</text>
</comment>
<dbReference type="Pfam" id="PF25788">
    <property type="entry name" value="Ig_Rha78A_N"/>
    <property type="match status" value="1"/>
</dbReference>
<dbReference type="InterPro" id="IPR035396">
    <property type="entry name" value="Bac_rhamnosid6H"/>
</dbReference>